<evidence type="ECO:0000313" key="1">
    <source>
        <dbReference type="EMBL" id="KAJ7692011.1"/>
    </source>
</evidence>
<sequence>RDCRGFEIKFPAKKTAHLSHPFGLHAEYTLPWGYQFIDGFFFLRANSCAKLVWGEDTACEPCSALATHRVLQGILDRIHKGVHENSRLVFHPIENLIALNRRRAEMLHEKGLKKLNDTRTIMRKMKTIDNQVELTMAVASGKVQR</sequence>
<dbReference type="Proteomes" id="UP001215598">
    <property type="component" value="Unassembled WGS sequence"/>
</dbReference>
<proteinExistence type="predicted"/>
<accession>A0AAD7DIB0</accession>
<organism evidence="1 2">
    <name type="scientific">Mycena metata</name>
    <dbReference type="NCBI Taxonomy" id="1033252"/>
    <lineage>
        <taxon>Eukaryota</taxon>
        <taxon>Fungi</taxon>
        <taxon>Dikarya</taxon>
        <taxon>Basidiomycota</taxon>
        <taxon>Agaricomycotina</taxon>
        <taxon>Agaricomycetes</taxon>
        <taxon>Agaricomycetidae</taxon>
        <taxon>Agaricales</taxon>
        <taxon>Marasmiineae</taxon>
        <taxon>Mycenaceae</taxon>
        <taxon>Mycena</taxon>
    </lineage>
</organism>
<protein>
    <submittedName>
        <fullName evidence="1">Uncharacterized protein</fullName>
    </submittedName>
</protein>
<reference evidence="1" key="1">
    <citation type="submission" date="2023-03" db="EMBL/GenBank/DDBJ databases">
        <title>Massive genome expansion in bonnet fungi (Mycena s.s.) driven by repeated elements and novel gene families across ecological guilds.</title>
        <authorList>
            <consortium name="Lawrence Berkeley National Laboratory"/>
            <person name="Harder C.B."/>
            <person name="Miyauchi S."/>
            <person name="Viragh M."/>
            <person name="Kuo A."/>
            <person name="Thoen E."/>
            <person name="Andreopoulos B."/>
            <person name="Lu D."/>
            <person name="Skrede I."/>
            <person name="Drula E."/>
            <person name="Henrissat B."/>
            <person name="Morin E."/>
            <person name="Kohler A."/>
            <person name="Barry K."/>
            <person name="LaButti K."/>
            <person name="Morin E."/>
            <person name="Salamov A."/>
            <person name="Lipzen A."/>
            <person name="Mereny Z."/>
            <person name="Hegedus B."/>
            <person name="Baldrian P."/>
            <person name="Stursova M."/>
            <person name="Weitz H."/>
            <person name="Taylor A."/>
            <person name="Grigoriev I.V."/>
            <person name="Nagy L.G."/>
            <person name="Martin F."/>
            <person name="Kauserud H."/>
        </authorList>
    </citation>
    <scope>NUCLEOTIDE SEQUENCE</scope>
    <source>
        <strain evidence="1">CBHHK182m</strain>
    </source>
</reference>
<gene>
    <name evidence="1" type="ORF">B0H16DRAFT_1253089</name>
</gene>
<feature type="non-terminal residue" evidence="1">
    <location>
        <position position="145"/>
    </location>
</feature>
<name>A0AAD7DIB0_9AGAR</name>
<evidence type="ECO:0000313" key="2">
    <source>
        <dbReference type="Proteomes" id="UP001215598"/>
    </source>
</evidence>
<dbReference type="AlphaFoldDB" id="A0AAD7DIB0"/>
<dbReference type="EMBL" id="JARKIB010000785">
    <property type="protein sequence ID" value="KAJ7692011.1"/>
    <property type="molecule type" value="Genomic_DNA"/>
</dbReference>
<keyword evidence="2" id="KW-1185">Reference proteome</keyword>
<feature type="non-terminal residue" evidence="1">
    <location>
        <position position="1"/>
    </location>
</feature>
<comment type="caution">
    <text evidence="1">The sequence shown here is derived from an EMBL/GenBank/DDBJ whole genome shotgun (WGS) entry which is preliminary data.</text>
</comment>